<evidence type="ECO:0000256" key="1">
    <source>
        <dbReference type="ARBA" id="ARBA00022692"/>
    </source>
</evidence>
<feature type="transmembrane region" description="Helical" evidence="5">
    <location>
        <begin position="109"/>
        <end position="126"/>
    </location>
</feature>
<feature type="transmembrane region" description="Helical" evidence="5">
    <location>
        <begin position="441"/>
        <end position="462"/>
    </location>
</feature>
<dbReference type="Pfam" id="PF07690">
    <property type="entry name" value="MFS_1"/>
    <property type="match status" value="1"/>
</dbReference>
<keyword evidence="7" id="KW-1185">Reference proteome</keyword>
<reference evidence="6 7" key="1">
    <citation type="submission" date="2024-02" db="EMBL/GenBank/DDBJ databases">
        <authorList>
            <person name="Daric V."/>
            <person name="Darras S."/>
        </authorList>
    </citation>
    <scope>NUCLEOTIDE SEQUENCE [LARGE SCALE GENOMIC DNA]</scope>
</reference>
<feature type="transmembrane region" description="Helical" evidence="5">
    <location>
        <begin position="379"/>
        <end position="401"/>
    </location>
</feature>
<feature type="transmembrane region" description="Helical" evidence="5">
    <location>
        <begin position="82"/>
        <end position="102"/>
    </location>
</feature>
<evidence type="ECO:0000256" key="2">
    <source>
        <dbReference type="ARBA" id="ARBA00022989"/>
    </source>
</evidence>
<dbReference type="InterPro" id="IPR011701">
    <property type="entry name" value="MFS"/>
</dbReference>
<evidence type="ECO:0000313" key="6">
    <source>
        <dbReference type="EMBL" id="CAK8693872.1"/>
    </source>
</evidence>
<name>A0ABP0GQ83_CLALP</name>
<protein>
    <recommendedName>
        <fullName evidence="8">Sodium-dependent glucose transporter 1</fullName>
    </recommendedName>
</protein>
<keyword evidence="2 5" id="KW-1133">Transmembrane helix</keyword>
<evidence type="ECO:0000313" key="7">
    <source>
        <dbReference type="Proteomes" id="UP001642483"/>
    </source>
</evidence>
<sequence>MDPEEEKNSRKDFDVDAKSMQSTRSEEGSSSKAEGKGGLVWAGLLLFAISLARIGSGLFISIHGPTLLTLANNVDSSVSDVSWLFSGRSLGLLVGGLATGPIMRKVDNMLGFAITSLFLGGVIIATPWIVDLWLLVIVVMIGGISFGYLDAGMQALILQVWGEKNSRGLISGYHFTIAVGAFLAPIIAQPFLSQQEGDDLCPSSGQLQPNNSWLTTPSMEVEETTISDLGPNPVVWAYLICGVFLFVVFFIFVLLRLCKIESKVRRGREGTVETRQEDSLKDLVLLFVLICAYYFFCVAGETSYSSYIYSISICSKLQFSNSDGTLINSLFWIGFGLGRLSGVVVFRFLSPKHVILVDFVGIIASMTVVSIFGENTAEVTWAMTFFYGFFQATIYPGGVSWASQFTNMSGNYIFIFSAGQALGTMSLVPVGGIIFDIVPFSVMYMVLGCSVANALVFLLMMWEGGRLKKKRSDLHDDEWKTQL</sequence>
<feature type="compositionally biased region" description="Basic and acidic residues" evidence="4">
    <location>
        <begin position="24"/>
        <end position="34"/>
    </location>
</feature>
<accession>A0ABP0GQ83</accession>
<keyword evidence="1 5" id="KW-0812">Transmembrane</keyword>
<feature type="region of interest" description="Disordered" evidence="4">
    <location>
        <begin position="1"/>
        <end position="34"/>
    </location>
</feature>
<dbReference type="PANTHER" id="PTHR23121:SF9">
    <property type="entry name" value="SODIUM-DEPENDENT GLUCOSE TRANSPORTER 1"/>
    <property type="match status" value="1"/>
</dbReference>
<feature type="transmembrane region" description="Helical" evidence="5">
    <location>
        <begin position="172"/>
        <end position="192"/>
    </location>
</feature>
<organism evidence="6 7">
    <name type="scientific">Clavelina lepadiformis</name>
    <name type="common">Light-bulb sea squirt</name>
    <name type="synonym">Ascidia lepadiformis</name>
    <dbReference type="NCBI Taxonomy" id="159417"/>
    <lineage>
        <taxon>Eukaryota</taxon>
        <taxon>Metazoa</taxon>
        <taxon>Chordata</taxon>
        <taxon>Tunicata</taxon>
        <taxon>Ascidiacea</taxon>
        <taxon>Aplousobranchia</taxon>
        <taxon>Clavelinidae</taxon>
        <taxon>Clavelina</taxon>
    </lineage>
</organism>
<dbReference type="Gene3D" id="1.20.1250.20">
    <property type="entry name" value="MFS general substrate transporter like domains"/>
    <property type="match status" value="2"/>
</dbReference>
<feature type="transmembrane region" description="Helical" evidence="5">
    <location>
        <begin position="356"/>
        <end position="373"/>
    </location>
</feature>
<feature type="transmembrane region" description="Helical" evidence="5">
    <location>
        <begin position="329"/>
        <end position="349"/>
    </location>
</feature>
<feature type="transmembrane region" description="Helical" evidence="5">
    <location>
        <begin position="132"/>
        <end position="151"/>
    </location>
</feature>
<dbReference type="SUPFAM" id="SSF103473">
    <property type="entry name" value="MFS general substrate transporter"/>
    <property type="match status" value="1"/>
</dbReference>
<dbReference type="InterPro" id="IPR036259">
    <property type="entry name" value="MFS_trans_sf"/>
</dbReference>
<evidence type="ECO:0000256" key="4">
    <source>
        <dbReference type="SAM" id="MobiDB-lite"/>
    </source>
</evidence>
<evidence type="ECO:0008006" key="8">
    <source>
        <dbReference type="Google" id="ProtNLM"/>
    </source>
</evidence>
<feature type="transmembrane region" description="Helical" evidence="5">
    <location>
        <begin position="235"/>
        <end position="258"/>
    </location>
</feature>
<feature type="compositionally biased region" description="Basic and acidic residues" evidence="4">
    <location>
        <begin position="1"/>
        <end position="17"/>
    </location>
</feature>
<dbReference type="Proteomes" id="UP001642483">
    <property type="component" value="Unassembled WGS sequence"/>
</dbReference>
<feature type="transmembrane region" description="Helical" evidence="5">
    <location>
        <begin position="413"/>
        <end position="435"/>
    </location>
</feature>
<feature type="transmembrane region" description="Helical" evidence="5">
    <location>
        <begin position="39"/>
        <end position="62"/>
    </location>
</feature>
<dbReference type="PANTHER" id="PTHR23121">
    <property type="entry name" value="SODIUM-DEPENDENT GLUCOSE TRANSPORTER 1"/>
    <property type="match status" value="1"/>
</dbReference>
<gene>
    <name evidence="6" type="ORF">CVLEPA_LOCUS27162</name>
</gene>
<evidence type="ECO:0000256" key="5">
    <source>
        <dbReference type="SAM" id="Phobius"/>
    </source>
</evidence>
<dbReference type="EMBL" id="CAWYQH010000141">
    <property type="protein sequence ID" value="CAK8693872.1"/>
    <property type="molecule type" value="Genomic_DNA"/>
</dbReference>
<feature type="transmembrane region" description="Helical" evidence="5">
    <location>
        <begin position="283"/>
        <end position="309"/>
    </location>
</feature>
<comment type="caution">
    <text evidence="6">The sequence shown here is derived from an EMBL/GenBank/DDBJ whole genome shotgun (WGS) entry which is preliminary data.</text>
</comment>
<keyword evidence="3 5" id="KW-0472">Membrane</keyword>
<evidence type="ECO:0000256" key="3">
    <source>
        <dbReference type="ARBA" id="ARBA00023136"/>
    </source>
</evidence>
<proteinExistence type="predicted"/>